<dbReference type="STRING" id="400682.A0A1X7T966"/>
<evidence type="ECO:0000256" key="1">
    <source>
        <dbReference type="ARBA" id="ARBA00004141"/>
    </source>
</evidence>
<evidence type="ECO:0000256" key="4">
    <source>
        <dbReference type="ARBA" id="ARBA00022989"/>
    </source>
</evidence>
<dbReference type="OrthoDB" id="266518at2759"/>
<evidence type="ECO:0000256" key="2">
    <source>
        <dbReference type="ARBA" id="ARBA00010970"/>
    </source>
</evidence>
<dbReference type="Pfam" id="PF07264">
    <property type="entry name" value="EI24"/>
    <property type="match status" value="1"/>
</dbReference>
<dbReference type="EnsemblMetazoa" id="Aqu2.1.11056_001">
    <property type="protein sequence ID" value="Aqu2.1.11056_001"/>
    <property type="gene ID" value="Aqu2.1.11056"/>
</dbReference>
<keyword evidence="3 6" id="KW-0812">Transmembrane</keyword>
<dbReference type="InParanoid" id="A0A1X7T966"/>
<dbReference type="GO" id="GO:0016020">
    <property type="term" value="C:membrane"/>
    <property type="evidence" value="ECO:0007669"/>
    <property type="project" value="UniProtKB-SubCell"/>
</dbReference>
<accession>A0A1X7T966</accession>
<sequence>MSEDERSFSTSLSTLFIEGVLSFLRGIKDVILGCVFALSIVYKNSKIRSKVGLSFILNGFILASSILLFEHVVLPVVLLLTSWTLGLFGKDLTSEQLSWLESLLSYTFTGLWMLPMFLICTPINSIWFREIAIEANDQAAKSLKKKPSRWNFKLMITDLLYAMAIEIVFTIQSTAVNFLPVGGSALSLIHMSFLYSLYSFEYKWFYQGITVQKRLSYIELQWPYFLGFEAHPSLWVWLNCKQYSMAIRSALSTFVRFRPVSLPSPAPLLLSRHNSNHVPVDDVLSGLTKEQIQLRESIRNFCEKELGPVADQIDRDNHFPQMRDFWKKLGKMGLLGITAPEKYNGANLGYLEQTLIVEEMSRVSAAIALSYGAHSNLCVNQIVRNGSEEQKEKYLPK</sequence>
<evidence type="ECO:0000256" key="6">
    <source>
        <dbReference type="SAM" id="Phobius"/>
    </source>
</evidence>
<comment type="similarity">
    <text evidence="2">Belongs to the EI24 family.</text>
</comment>
<dbReference type="GO" id="GO:0016627">
    <property type="term" value="F:oxidoreductase activity, acting on the CH-CH group of donors"/>
    <property type="evidence" value="ECO:0007669"/>
    <property type="project" value="InterPro"/>
</dbReference>
<feature type="transmembrane region" description="Helical" evidence="6">
    <location>
        <begin position="150"/>
        <end position="172"/>
    </location>
</feature>
<feature type="transmembrane region" description="Helical" evidence="6">
    <location>
        <begin position="103"/>
        <end position="129"/>
    </location>
</feature>
<dbReference type="InterPro" id="IPR037069">
    <property type="entry name" value="AcylCoA_DH/ox_N_sf"/>
</dbReference>
<dbReference type="InterPro" id="IPR013786">
    <property type="entry name" value="AcylCoA_DH/ox_N"/>
</dbReference>
<keyword evidence="4 6" id="KW-1133">Transmembrane helix</keyword>
<dbReference type="Pfam" id="PF02771">
    <property type="entry name" value="Acyl-CoA_dh_N"/>
    <property type="match status" value="1"/>
</dbReference>
<feature type="transmembrane region" description="Helical" evidence="6">
    <location>
        <begin position="178"/>
        <end position="198"/>
    </location>
</feature>
<feature type="domain" description="Acyl-CoA dehydrogenase/oxidase N-terminal" evidence="7">
    <location>
        <begin position="288"/>
        <end position="397"/>
    </location>
</feature>
<dbReference type="PANTHER" id="PTHR21389:SF0">
    <property type="entry name" value="ETOPOSIDE-INDUCED PROTEIN 2.4 HOMOLOG"/>
    <property type="match status" value="1"/>
</dbReference>
<evidence type="ECO:0000256" key="5">
    <source>
        <dbReference type="ARBA" id="ARBA00023136"/>
    </source>
</evidence>
<dbReference type="InterPro" id="IPR009100">
    <property type="entry name" value="AcylCoA_DH/oxidase_NM_dom_sf"/>
</dbReference>
<keyword evidence="5 6" id="KW-0472">Membrane</keyword>
<name>A0A1X7T966_AMPQE</name>
<protein>
    <recommendedName>
        <fullName evidence="7">Acyl-CoA dehydrogenase/oxidase N-terminal domain-containing protein</fullName>
    </recommendedName>
</protein>
<dbReference type="GO" id="GO:0050660">
    <property type="term" value="F:flavin adenine dinucleotide binding"/>
    <property type="evidence" value="ECO:0007669"/>
    <property type="project" value="InterPro"/>
</dbReference>
<dbReference type="GO" id="GO:0016236">
    <property type="term" value="P:macroautophagy"/>
    <property type="evidence" value="ECO:0007669"/>
    <property type="project" value="TreeGrafter"/>
</dbReference>
<dbReference type="FunFam" id="1.10.540.10:FF:000007">
    <property type="entry name" value="Isovaleryl-CoA dehydrogenase, mitochondrial"/>
    <property type="match status" value="1"/>
</dbReference>
<dbReference type="GO" id="GO:0005783">
    <property type="term" value="C:endoplasmic reticulum"/>
    <property type="evidence" value="ECO:0007669"/>
    <property type="project" value="TreeGrafter"/>
</dbReference>
<evidence type="ECO:0000259" key="7">
    <source>
        <dbReference type="Pfam" id="PF02771"/>
    </source>
</evidence>
<evidence type="ECO:0000313" key="8">
    <source>
        <dbReference type="EnsemblMetazoa" id="Aqu2.1.11056_001"/>
    </source>
</evidence>
<organism evidence="8">
    <name type="scientific">Amphimedon queenslandica</name>
    <name type="common">Sponge</name>
    <dbReference type="NCBI Taxonomy" id="400682"/>
    <lineage>
        <taxon>Eukaryota</taxon>
        <taxon>Metazoa</taxon>
        <taxon>Porifera</taxon>
        <taxon>Demospongiae</taxon>
        <taxon>Heteroscleromorpha</taxon>
        <taxon>Haplosclerida</taxon>
        <taxon>Niphatidae</taxon>
        <taxon>Amphimedon</taxon>
    </lineage>
</organism>
<proteinExistence type="inferred from homology"/>
<dbReference type="Gene3D" id="1.10.540.10">
    <property type="entry name" value="Acyl-CoA dehydrogenase/oxidase, N-terminal domain"/>
    <property type="match status" value="1"/>
</dbReference>
<dbReference type="InterPro" id="IPR059112">
    <property type="entry name" value="CysZ/EI24"/>
</dbReference>
<feature type="transmembrane region" description="Helical" evidence="6">
    <location>
        <begin position="20"/>
        <end position="42"/>
    </location>
</feature>
<dbReference type="PANTHER" id="PTHR21389">
    <property type="entry name" value="P53 INDUCED PROTEIN"/>
    <property type="match status" value="1"/>
</dbReference>
<reference evidence="8" key="1">
    <citation type="submission" date="2017-05" db="UniProtKB">
        <authorList>
            <consortium name="EnsemblMetazoa"/>
        </authorList>
    </citation>
    <scope>IDENTIFICATION</scope>
</reference>
<dbReference type="AlphaFoldDB" id="A0A1X7T966"/>
<comment type="subcellular location">
    <subcellularLocation>
        <location evidence="1">Membrane</location>
        <topology evidence="1">Multi-pass membrane protein</topology>
    </subcellularLocation>
</comment>
<evidence type="ECO:0000256" key="3">
    <source>
        <dbReference type="ARBA" id="ARBA00022692"/>
    </source>
</evidence>
<feature type="transmembrane region" description="Helical" evidence="6">
    <location>
        <begin position="54"/>
        <end position="83"/>
    </location>
</feature>
<dbReference type="SUPFAM" id="SSF56645">
    <property type="entry name" value="Acyl-CoA dehydrogenase NM domain-like"/>
    <property type="match status" value="1"/>
</dbReference>